<evidence type="ECO:0000313" key="2">
    <source>
        <dbReference type="EMBL" id="MBZ1351348.1"/>
    </source>
</evidence>
<dbReference type="RefSeq" id="WP_259661755.1">
    <property type="nucleotide sequence ID" value="NZ_JAHXRI010000010.1"/>
</dbReference>
<dbReference type="GO" id="GO:0005975">
    <property type="term" value="P:carbohydrate metabolic process"/>
    <property type="evidence" value="ECO:0007669"/>
    <property type="project" value="InterPro"/>
</dbReference>
<dbReference type="InterPro" id="IPR011330">
    <property type="entry name" value="Glyco_hydro/deAcase_b/a-brl"/>
</dbReference>
<proteinExistence type="predicted"/>
<dbReference type="PANTHER" id="PTHR43123:SF4">
    <property type="entry name" value="POLYSACCHARIDE DEACETYLASE"/>
    <property type="match status" value="1"/>
</dbReference>
<feature type="domain" description="NodB homology" evidence="1">
    <location>
        <begin position="70"/>
        <end position="173"/>
    </location>
</feature>
<accession>A0A953T2D6</accession>
<dbReference type="InterPro" id="IPR002509">
    <property type="entry name" value="NODB_dom"/>
</dbReference>
<evidence type="ECO:0000313" key="3">
    <source>
        <dbReference type="Proteomes" id="UP000739565"/>
    </source>
</evidence>
<protein>
    <submittedName>
        <fullName evidence="2">Polysaccharide deacetylase family protein</fullName>
    </submittedName>
</protein>
<keyword evidence="3" id="KW-1185">Reference proteome</keyword>
<gene>
    <name evidence="2" type="ORF">KZZ10_11895</name>
</gene>
<dbReference type="Pfam" id="PF01522">
    <property type="entry name" value="Polysacc_deac_1"/>
    <property type="match status" value="1"/>
</dbReference>
<evidence type="ECO:0000259" key="1">
    <source>
        <dbReference type="Pfam" id="PF01522"/>
    </source>
</evidence>
<dbReference type="Proteomes" id="UP000739565">
    <property type="component" value="Unassembled WGS sequence"/>
</dbReference>
<reference evidence="2" key="1">
    <citation type="submission" date="2021-07" db="EMBL/GenBank/DDBJ databases">
        <title>New genus and species of the family Alcaligenaceae.</title>
        <authorList>
            <person name="Hahn M.W."/>
        </authorList>
    </citation>
    <scope>NUCLEOTIDE SEQUENCE</scope>
    <source>
        <strain evidence="2">LF4-65</strain>
    </source>
</reference>
<organism evidence="2 3">
    <name type="scientific">Zwartia hollandica</name>
    <dbReference type="NCBI Taxonomy" id="324606"/>
    <lineage>
        <taxon>Bacteria</taxon>
        <taxon>Pseudomonadati</taxon>
        <taxon>Pseudomonadota</taxon>
        <taxon>Betaproteobacteria</taxon>
        <taxon>Burkholderiales</taxon>
        <taxon>Alcaligenaceae</taxon>
        <taxon>Zwartia</taxon>
    </lineage>
</organism>
<comment type="caution">
    <text evidence="2">The sequence shown here is derived from an EMBL/GenBank/DDBJ whole genome shotgun (WGS) entry which is preliminary data.</text>
</comment>
<dbReference type="SUPFAM" id="SSF88713">
    <property type="entry name" value="Glycoside hydrolase/deacetylase"/>
    <property type="match status" value="1"/>
</dbReference>
<dbReference type="EMBL" id="JAHXRI010000010">
    <property type="protein sequence ID" value="MBZ1351348.1"/>
    <property type="molecule type" value="Genomic_DNA"/>
</dbReference>
<sequence length="300" mass="34755">MTKRFEYAPLEGRPKIGWPEGKRLAVWLVPNVEHYEIDPSYKGVRDPWPRSMSPDALNYPLKEYGNRVGIDRILDVTDRLGIRCTVSLSLALPTMFPDVFHEMKRREWDFMCHGLYNTHYLWNYPLDEERAFIERCRQGMVEVTGQTRHGWFSPACSHTLNTADLVDAAGFSYYCDLYHDDQPFPVITDSGSLISIPYSMDANDVVVHMNGGEGDDYAKVIIDQFDTLYRESHQNGLVMCIAFHPYVTGQAQRIRAFERALRYVLSHDDVWLATGIEIESWYRAHYLSTVQEWLLKGRSA</sequence>
<dbReference type="Gene3D" id="3.20.20.370">
    <property type="entry name" value="Glycoside hydrolase/deacetylase"/>
    <property type="match status" value="1"/>
</dbReference>
<dbReference type="GO" id="GO:0016810">
    <property type="term" value="F:hydrolase activity, acting on carbon-nitrogen (but not peptide) bonds"/>
    <property type="evidence" value="ECO:0007669"/>
    <property type="project" value="InterPro"/>
</dbReference>
<name>A0A953T2D6_9BURK</name>
<dbReference type="PANTHER" id="PTHR43123">
    <property type="entry name" value="POLYSACCHARIDE DEACETYLASE-RELATED"/>
    <property type="match status" value="1"/>
</dbReference>
<dbReference type="AlphaFoldDB" id="A0A953T2D6"/>